<proteinExistence type="predicted"/>
<evidence type="ECO:0000259" key="9">
    <source>
        <dbReference type="PROSITE" id="PS50048"/>
    </source>
</evidence>
<dbReference type="PROSITE" id="PS50048">
    <property type="entry name" value="ZN2_CY6_FUNGAL_2"/>
    <property type="match status" value="1"/>
</dbReference>
<organism evidence="10 11">
    <name type="scientific">[Candida] arabinofermentans NRRL YB-2248</name>
    <dbReference type="NCBI Taxonomy" id="983967"/>
    <lineage>
        <taxon>Eukaryota</taxon>
        <taxon>Fungi</taxon>
        <taxon>Dikarya</taxon>
        <taxon>Ascomycota</taxon>
        <taxon>Saccharomycotina</taxon>
        <taxon>Pichiomycetes</taxon>
        <taxon>Pichiales</taxon>
        <taxon>Pichiaceae</taxon>
        <taxon>Ogataea</taxon>
        <taxon>Ogataea/Candida clade</taxon>
    </lineage>
</organism>
<evidence type="ECO:0000256" key="4">
    <source>
        <dbReference type="ARBA" id="ARBA00023015"/>
    </source>
</evidence>
<dbReference type="GO" id="GO:0008270">
    <property type="term" value="F:zinc ion binding"/>
    <property type="evidence" value="ECO:0007669"/>
    <property type="project" value="InterPro"/>
</dbReference>
<gene>
    <name evidence="10" type="ORF">CANARDRAFT_6484</name>
</gene>
<dbReference type="CDD" id="cd12148">
    <property type="entry name" value="fungal_TF_MHR"/>
    <property type="match status" value="1"/>
</dbReference>
<dbReference type="PROSITE" id="PS00463">
    <property type="entry name" value="ZN2_CY6_FUNGAL_1"/>
    <property type="match status" value="1"/>
</dbReference>
<evidence type="ECO:0000256" key="8">
    <source>
        <dbReference type="SAM" id="MobiDB-lite"/>
    </source>
</evidence>
<dbReference type="Proteomes" id="UP000094801">
    <property type="component" value="Unassembled WGS sequence"/>
</dbReference>
<dbReference type="CDD" id="cd00067">
    <property type="entry name" value="GAL4"/>
    <property type="match status" value="1"/>
</dbReference>
<comment type="subcellular location">
    <subcellularLocation>
        <location evidence="1">Nucleus</location>
    </subcellularLocation>
</comment>
<dbReference type="InterPro" id="IPR052202">
    <property type="entry name" value="Yeast_MetPath_Reg"/>
</dbReference>
<feature type="region of interest" description="Disordered" evidence="8">
    <location>
        <begin position="727"/>
        <end position="771"/>
    </location>
</feature>
<dbReference type="Pfam" id="PF04082">
    <property type="entry name" value="Fungal_trans"/>
    <property type="match status" value="1"/>
</dbReference>
<feature type="compositionally biased region" description="Low complexity" evidence="8">
    <location>
        <begin position="661"/>
        <end position="684"/>
    </location>
</feature>
<keyword evidence="2" id="KW-0479">Metal-binding</keyword>
<reference evidence="11" key="1">
    <citation type="submission" date="2016-04" db="EMBL/GenBank/DDBJ databases">
        <title>Comparative genomics of biotechnologically important yeasts.</title>
        <authorList>
            <consortium name="DOE Joint Genome Institute"/>
            <person name="Riley R."/>
            <person name="Haridas S."/>
            <person name="Wolfe K.H."/>
            <person name="Lopes M.R."/>
            <person name="Hittinger C.T."/>
            <person name="Goker M."/>
            <person name="Salamov A."/>
            <person name="Wisecaver J."/>
            <person name="Long T.M."/>
            <person name="Aerts A.L."/>
            <person name="Barry K."/>
            <person name="Choi C."/>
            <person name="Clum A."/>
            <person name="Coughlan A.Y."/>
            <person name="Deshpande S."/>
            <person name="Douglass A.P."/>
            <person name="Hanson S.J."/>
            <person name="Klenk H.-P."/>
            <person name="Labutti K."/>
            <person name="Lapidus A."/>
            <person name="Lindquist E."/>
            <person name="Lipzen A."/>
            <person name="Meier-Kolthoff J.P."/>
            <person name="Ohm R.A."/>
            <person name="Otillar R.P."/>
            <person name="Pangilinan J."/>
            <person name="Peng Y."/>
            <person name="Rokas A."/>
            <person name="Rosa C.A."/>
            <person name="Scheuner C."/>
            <person name="Sibirny A.A."/>
            <person name="Slot J.C."/>
            <person name="Stielow J.B."/>
            <person name="Sun H."/>
            <person name="Kurtzman C.P."/>
            <person name="Blackwell M."/>
            <person name="Grigoriev I.V."/>
            <person name="Jeffries T.W."/>
        </authorList>
    </citation>
    <scope>NUCLEOTIDE SEQUENCE [LARGE SCALE GENOMIC DNA]</scope>
    <source>
        <strain evidence="11">NRRL YB-2248</strain>
    </source>
</reference>
<evidence type="ECO:0000256" key="1">
    <source>
        <dbReference type="ARBA" id="ARBA00004123"/>
    </source>
</evidence>
<dbReference type="AlphaFoldDB" id="A0A1E4T586"/>
<keyword evidence="6" id="KW-0804">Transcription</keyword>
<keyword evidence="4" id="KW-0805">Transcription regulation</keyword>
<dbReference type="OrthoDB" id="2399539at2759"/>
<evidence type="ECO:0000256" key="2">
    <source>
        <dbReference type="ARBA" id="ARBA00022723"/>
    </source>
</evidence>
<feature type="region of interest" description="Disordered" evidence="8">
    <location>
        <begin position="655"/>
        <end position="693"/>
    </location>
</feature>
<evidence type="ECO:0000256" key="3">
    <source>
        <dbReference type="ARBA" id="ARBA00022833"/>
    </source>
</evidence>
<dbReference type="InterPro" id="IPR036864">
    <property type="entry name" value="Zn2-C6_fun-type_DNA-bd_sf"/>
</dbReference>
<evidence type="ECO:0000256" key="5">
    <source>
        <dbReference type="ARBA" id="ARBA00023125"/>
    </source>
</evidence>
<dbReference type="Gene3D" id="4.10.240.10">
    <property type="entry name" value="Zn(2)-C6 fungal-type DNA-binding domain"/>
    <property type="match status" value="1"/>
</dbReference>
<sequence>MSVPNDDVLSSSPEYRRKKNVMKRSKIACERCKRSKRKCDGIPDLKSCTHCRKAHIECSIICASRDKSKYISKLEQKVDYLENLVKQLKDEQNSLRPARNGVVKTQPYLDTFNDTTRQSSLSSSEDDYFSSGGAPDIKMVFILRESSTNTADVIHNISTPAAVRCESVHSRTSLNFDYLLQDDVYSNKLVEMFTSITFPKIPILTRDYVNQLHQRRHRLLTSVAVDRTDMLERFQLLVIYALGTRTYQFTGKLETDFPSANYKPSQFISEAAVHLGEITSIVDLDSIQSLALLAWYMIRSSGGLSIWHMLALSMKLCVELGLHRKEVNVTDYVYSVKRRRVFWGVYVLERIACMRFRKPFTLSDYQIDVDLPYNIDDSVVNNDELAEIINKSENAKSTAVVTDLSMFISLIKLRRIHSVIRHTIYRVDVVLDLENLLTQITSLYAETQEWMASCPQMERESHMMSLKVGFHKTMRTLLVPLIPRQSDATTLATKRSVQYYIEACVNSCCQICQLAEQFTQYDWHSHSVTALNILFVSAMTIIYCVLTNRVSWSDEISSSLQACSKTLQLVGENIPAIKSQFRDPFEKFFAKTMSLGSSKKKTKPDESQYSIGGINVLGKNAEFDDSFLGSMGIKNSFVGMDRNLLDIQKFGLSKQSTAVPSNQTTATSSSTPSLSSSRRQSTPTDVLKTQPKPSWNAPLGALFTTLPPNKNKMIIPDMDLNADFFEGPVVKPTTPQDTLPASSQQNASHAYNQQRSSSGFAQEIQPPLPRDATDLNLNLGFEELWQFISENPSLDFDASTAFDGFDFGMNG</sequence>
<dbReference type="SUPFAM" id="SSF57701">
    <property type="entry name" value="Zn2/Cys6 DNA-binding domain"/>
    <property type="match status" value="1"/>
</dbReference>
<dbReference type="EMBL" id="KV453849">
    <property type="protein sequence ID" value="ODV86914.1"/>
    <property type="molecule type" value="Genomic_DNA"/>
</dbReference>
<evidence type="ECO:0000313" key="11">
    <source>
        <dbReference type="Proteomes" id="UP000094801"/>
    </source>
</evidence>
<feature type="compositionally biased region" description="Polar residues" evidence="8">
    <location>
        <begin position="733"/>
        <end position="760"/>
    </location>
</feature>
<keyword evidence="3" id="KW-0862">Zinc</keyword>
<dbReference type="GO" id="GO:0005634">
    <property type="term" value="C:nucleus"/>
    <property type="evidence" value="ECO:0007669"/>
    <property type="project" value="UniProtKB-SubCell"/>
</dbReference>
<evidence type="ECO:0000256" key="7">
    <source>
        <dbReference type="ARBA" id="ARBA00023242"/>
    </source>
</evidence>
<dbReference type="PANTHER" id="PTHR47782">
    <property type="entry name" value="ZN(II)2CYS6 TRANSCRIPTION FACTOR (EUROFUNG)-RELATED"/>
    <property type="match status" value="1"/>
</dbReference>
<protein>
    <recommendedName>
        <fullName evidence="9">Zn(2)-C6 fungal-type domain-containing protein</fullName>
    </recommendedName>
</protein>
<dbReference type="InterPro" id="IPR001138">
    <property type="entry name" value="Zn2Cys6_DnaBD"/>
</dbReference>
<evidence type="ECO:0000313" key="10">
    <source>
        <dbReference type="EMBL" id="ODV86914.1"/>
    </source>
</evidence>
<dbReference type="STRING" id="983967.A0A1E4T586"/>
<feature type="domain" description="Zn(2)-C6 fungal-type" evidence="9">
    <location>
        <begin position="28"/>
        <end position="60"/>
    </location>
</feature>
<dbReference type="GO" id="GO:0000981">
    <property type="term" value="F:DNA-binding transcription factor activity, RNA polymerase II-specific"/>
    <property type="evidence" value="ECO:0007669"/>
    <property type="project" value="InterPro"/>
</dbReference>
<dbReference type="GO" id="GO:0043565">
    <property type="term" value="F:sequence-specific DNA binding"/>
    <property type="evidence" value="ECO:0007669"/>
    <property type="project" value="TreeGrafter"/>
</dbReference>
<dbReference type="GO" id="GO:0006351">
    <property type="term" value="P:DNA-templated transcription"/>
    <property type="evidence" value="ECO:0007669"/>
    <property type="project" value="InterPro"/>
</dbReference>
<name>A0A1E4T586_9ASCO</name>
<dbReference type="SMART" id="SM00906">
    <property type="entry name" value="Fungal_trans"/>
    <property type="match status" value="1"/>
</dbReference>
<dbReference type="GO" id="GO:0045944">
    <property type="term" value="P:positive regulation of transcription by RNA polymerase II"/>
    <property type="evidence" value="ECO:0007669"/>
    <property type="project" value="TreeGrafter"/>
</dbReference>
<evidence type="ECO:0000256" key="6">
    <source>
        <dbReference type="ARBA" id="ARBA00023163"/>
    </source>
</evidence>
<keyword evidence="11" id="KW-1185">Reference proteome</keyword>
<keyword evidence="5" id="KW-0238">DNA-binding</keyword>
<dbReference type="PANTHER" id="PTHR47782:SF12">
    <property type="entry name" value="ZN(II)2CYS6 TRANSCRIPTION FACTOR (EUROFUNG)"/>
    <property type="match status" value="1"/>
</dbReference>
<dbReference type="InterPro" id="IPR007219">
    <property type="entry name" value="XnlR_reg_dom"/>
</dbReference>
<dbReference type="CDD" id="cd14686">
    <property type="entry name" value="bZIP"/>
    <property type="match status" value="1"/>
</dbReference>
<accession>A0A1E4T586</accession>
<keyword evidence="7" id="KW-0539">Nucleus</keyword>